<dbReference type="Gene3D" id="3.60.120.10">
    <property type="entry name" value="Anthranilate synthase"/>
    <property type="match status" value="1"/>
</dbReference>
<evidence type="ECO:0000259" key="1">
    <source>
        <dbReference type="Pfam" id="PF00425"/>
    </source>
</evidence>
<dbReference type="SUPFAM" id="SSF56322">
    <property type="entry name" value="ADC synthase"/>
    <property type="match status" value="1"/>
</dbReference>
<name>A0A3P3VTA5_9MICO</name>
<dbReference type="PANTHER" id="PTHR42839">
    <property type="entry name" value="ISOCHORISMATE SYNTHASE ENTC"/>
    <property type="match status" value="1"/>
</dbReference>
<proteinExistence type="predicted"/>
<dbReference type="InterPro" id="IPR015890">
    <property type="entry name" value="Chorismate_C"/>
</dbReference>
<sequence>MTAKLPHLRVRTRRIDDPGELLRFTDPLSPTVMLRRGDGVVGRGCVWRASFSGPSRIADARAVWRELVAAAEITDDAQVPGSGLVAFGAFTFSAASGAASVLSVPEFVVGRRGGVAFVTQICLLDEVGRADLDVHLPEVAAVGADASIELGEGVMTRERHRTAVDESLARIAAGEFEKVVIARDAVGQLPARTDRRHLVRRLAAIYPETWTYAVDGLVGASPEMLVRVLGREVAARVLAGTLPRGATDAADAAARAALAASPKNQVEHRYAVESALRSLGALDSHDDLQSGLTASPEPFLLALPNVWHLASDIRGTLPSGASILDLVEALHPTAAVGGTPRGIAIAAIDELEPFDRRRYAGPAGWVSSAGDGEWVIALRGAEIDADGAVTAFAGGGIVASSDADDEWAETGPKLAPIADALRG</sequence>
<feature type="domain" description="Chorismate-utilising enzyme C-terminal" evidence="1">
    <location>
        <begin position="157"/>
        <end position="413"/>
    </location>
</feature>
<dbReference type="InterPro" id="IPR005801">
    <property type="entry name" value="ADC_synthase"/>
</dbReference>
<dbReference type="OrthoDB" id="9806579at2"/>
<dbReference type="Proteomes" id="UP000274391">
    <property type="component" value="Unassembled WGS sequence"/>
</dbReference>
<keyword evidence="3" id="KW-1185">Reference proteome</keyword>
<dbReference type="PANTHER" id="PTHR42839:SF2">
    <property type="entry name" value="ISOCHORISMATE SYNTHASE ENTC"/>
    <property type="match status" value="1"/>
</dbReference>
<dbReference type="Pfam" id="PF00425">
    <property type="entry name" value="Chorismate_bind"/>
    <property type="match status" value="1"/>
</dbReference>
<protein>
    <submittedName>
        <fullName evidence="2">Isochorismate synthase</fullName>
    </submittedName>
</protein>
<evidence type="ECO:0000313" key="3">
    <source>
        <dbReference type="Proteomes" id="UP000274391"/>
    </source>
</evidence>
<dbReference type="RefSeq" id="WP_124973352.1">
    <property type="nucleotide sequence ID" value="NZ_RQVS01000013.1"/>
</dbReference>
<gene>
    <name evidence="2" type="ORF">EG850_10835</name>
</gene>
<accession>A0A3P3VTA5</accession>
<dbReference type="EMBL" id="RQVS01000013">
    <property type="protein sequence ID" value="RRJ86021.1"/>
    <property type="molecule type" value="Genomic_DNA"/>
</dbReference>
<evidence type="ECO:0000313" key="2">
    <source>
        <dbReference type="EMBL" id="RRJ86021.1"/>
    </source>
</evidence>
<reference evidence="2 3" key="1">
    <citation type="submission" date="2018-11" db="EMBL/GenBank/DDBJ databases">
        <title>YIM 102482-1 draft genome.</title>
        <authorList>
            <person name="Li G."/>
            <person name="Jiang Y."/>
        </authorList>
    </citation>
    <scope>NUCLEOTIDE SEQUENCE [LARGE SCALE GENOMIC DNA]</scope>
    <source>
        <strain evidence="2 3">YIM 102482-1</strain>
    </source>
</reference>
<organism evidence="2 3">
    <name type="scientific">Gulosibacter macacae</name>
    <dbReference type="NCBI Taxonomy" id="2488791"/>
    <lineage>
        <taxon>Bacteria</taxon>
        <taxon>Bacillati</taxon>
        <taxon>Actinomycetota</taxon>
        <taxon>Actinomycetes</taxon>
        <taxon>Micrococcales</taxon>
        <taxon>Microbacteriaceae</taxon>
        <taxon>Gulosibacter</taxon>
    </lineage>
</organism>
<dbReference type="AlphaFoldDB" id="A0A3P3VTA5"/>
<comment type="caution">
    <text evidence="2">The sequence shown here is derived from an EMBL/GenBank/DDBJ whole genome shotgun (WGS) entry which is preliminary data.</text>
</comment>